<organism evidence="21 22">
    <name type="scientific">Trichophyton interdigitale</name>
    <dbReference type="NCBI Taxonomy" id="101480"/>
    <lineage>
        <taxon>Eukaryota</taxon>
        <taxon>Fungi</taxon>
        <taxon>Dikarya</taxon>
        <taxon>Ascomycota</taxon>
        <taxon>Pezizomycotina</taxon>
        <taxon>Eurotiomycetes</taxon>
        <taxon>Eurotiomycetidae</taxon>
        <taxon>Onygenales</taxon>
        <taxon>Arthrodermataceae</taxon>
        <taxon>Trichophyton</taxon>
    </lineage>
</organism>
<dbReference type="PANTHER" id="PTHR10459:SF60">
    <property type="entry name" value="POLY [ADP-RIBOSE] POLYMERASE 2"/>
    <property type="match status" value="1"/>
</dbReference>
<evidence type="ECO:0000259" key="19">
    <source>
        <dbReference type="PROSITE" id="PS51060"/>
    </source>
</evidence>
<dbReference type="GO" id="GO:0070212">
    <property type="term" value="P:protein poly-ADP-ribosylation"/>
    <property type="evidence" value="ECO:0007669"/>
    <property type="project" value="TreeGrafter"/>
</dbReference>
<dbReference type="InterPro" id="IPR008893">
    <property type="entry name" value="WGR_domain"/>
</dbReference>
<keyword evidence="8" id="KW-0863">Zinc-finger</keyword>
<evidence type="ECO:0000259" key="18">
    <source>
        <dbReference type="PROSITE" id="PS51059"/>
    </source>
</evidence>
<evidence type="ECO:0000256" key="3">
    <source>
        <dbReference type="ARBA" id="ARBA00022679"/>
    </source>
</evidence>
<name>A0A9P4YIB5_9EURO</name>
<keyword evidence="9" id="KW-0862">Zinc</keyword>
<dbReference type="CDD" id="cd07997">
    <property type="entry name" value="WGR_PARP"/>
    <property type="match status" value="1"/>
</dbReference>
<dbReference type="InterPro" id="IPR050800">
    <property type="entry name" value="ARTD/PARP"/>
</dbReference>
<dbReference type="GO" id="GO:0003677">
    <property type="term" value="F:DNA binding"/>
    <property type="evidence" value="ECO:0007669"/>
    <property type="project" value="UniProtKB-KW"/>
</dbReference>
<keyword evidence="10 15" id="KW-0520">NAD</keyword>
<evidence type="ECO:0000256" key="4">
    <source>
        <dbReference type="ARBA" id="ARBA00022695"/>
    </source>
</evidence>
<keyword evidence="12" id="KW-0539">Nucleus</keyword>
<evidence type="ECO:0000256" key="13">
    <source>
        <dbReference type="ARBA" id="ARBA00024347"/>
    </source>
</evidence>
<reference evidence="21" key="1">
    <citation type="submission" date="2020-03" db="EMBL/GenBank/DDBJ databases">
        <title>Whole Genome Sequence of Trichophyton interdigitale from India.</title>
        <authorList>
            <person name="Kumar P."/>
        </authorList>
    </citation>
    <scope>NUCLEOTIDE SEQUENCE</scope>
    <source>
        <strain evidence="21">UCMS-IGIB-CI14</strain>
    </source>
</reference>
<dbReference type="Pfam" id="PF00533">
    <property type="entry name" value="BRCT"/>
    <property type="match status" value="1"/>
</dbReference>
<protein>
    <recommendedName>
        <fullName evidence="15">Poly [ADP-ribose] polymerase</fullName>
        <shortName evidence="15">PARP</shortName>
        <ecNumber evidence="15">2.4.2.-</ecNumber>
    </recommendedName>
</protein>
<dbReference type="Pfam" id="PF02877">
    <property type="entry name" value="PARP_reg"/>
    <property type="match status" value="1"/>
</dbReference>
<keyword evidence="4" id="KW-0548">Nucleotidyltransferase</keyword>
<feature type="region of interest" description="Disordered" evidence="16">
    <location>
        <begin position="327"/>
        <end position="357"/>
    </location>
</feature>
<dbReference type="Gene3D" id="1.20.142.10">
    <property type="entry name" value="Poly(ADP-ribose) polymerase, regulatory domain"/>
    <property type="match status" value="1"/>
</dbReference>
<dbReference type="GO" id="GO:1990404">
    <property type="term" value="F:NAD+-protein mono-ADP-ribosyltransferase activity"/>
    <property type="evidence" value="ECO:0007669"/>
    <property type="project" value="TreeGrafter"/>
</dbReference>
<proteinExistence type="inferred from homology"/>
<dbReference type="CDD" id="cd01437">
    <property type="entry name" value="parp_like"/>
    <property type="match status" value="1"/>
</dbReference>
<keyword evidence="6" id="KW-0677">Repeat</keyword>
<evidence type="ECO:0000259" key="20">
    <source>
        <dbReference type="PROSITE" id="PS51977"/>
    </source>
</evidence>
<evidence type="ECO:0000256" key="16">
    <source>
        <dbReference type="SAM" id="MobiDB-lite"/>
    </source>
</evidence>
<gene>
    <name evidence="21" type="ORF">GY632_2274</name>
</gene>
<dbReference type="Pfam" id="PF05406">
    <property type="entry name" value="WGR"/>
    <property type="match status" value="1"/>
</dbReference>
<evidence type="ECO:0000313" key="22">
    <source>
        <dbReference type="Proteomes" id="UP000749309"/>
    </source>
</evidence>
<dbReference type="GO" id="GO:0008270">
    <property type="term" value="F:zinc ion binding"/>
    <property type="evidence" value="ECO:0007669"/>
    <property type="project" value="UniProtKB-KW"/>
</dbReference>
<evidence type="ECO:0000256" key="9">
    <source>
        <dbReference type="ARBA" id="ARBA00022833"/>
    </source>
</evidence>
<feature type="domain" description="WGR" evidence="20">
    <location>
        <begin position="233"/>
        <end position="328"/>
    </location>
</feature>
<dbReference type="PROSITE" id="PS50172">
    <property type="entry name" value="BRCT"/>
    <property type="match status" value="1"/>
</dbReference>
<dbReference type="FunFam" id="2.20.140.10:FF:000001">
    <property type="entry name" value="Poly [ADP-ribose] polymerase"/>
    <property type="match status" value="1"/>
</dbReference>
<dbReference type="Gene3D" id="3.40.50.10190">
    <property type="entry name" value="BRCT domain"/>
    <property type="match status" value="1"/>
</dbReference>
<feature type="domain" description="PARP alpha-helical" evidence="19">
    <location>
        <begin position="361"/>
        <end position="482"/>
    </location>
</feature>
<feature type="compositionally biased region" description="Low complexity" evidence="16">
    <location>
        <begin position="117"/>
        <end position="142"/>
    </location>
</feature>
<evidence type="ECO:0000256" key="6">
    <source>
        <dbReference type="ARBA" id="ARBA00022737"/>
    </source>
</evidence>
<dbReference type="InterPro" id="IPR012317">
    <property type="entry name" value="Poly(ADP-ribose)pol_cat_dom"/>
</dbReference>
<feature type="domain" description="PARP catalytic" evidence="18">
    <location>
        <begin position="493"/>
        <end position="729"/>
    </location>
</feature>
<dbReference type="InterPro" id="IPR036616">
    <property type="entry name" value="Poly(ADP-ribose)pol_reg_dom_sf"/>
</dbReference>
<feature type="compositionally biased region" description="Basic and acidic residues" evidence="16">
    <location>
        <begin position="170"/>
        <end position="212"/>
    </location>
</feature>
<dbReference type="PROSITE" id="PS51060">
    <property type="entry name" value="PARP_ALPHA_HD"/>
    <property type="match status" value="1"/>
</dbReference>
<dbReference type="CDD" id="cd00027">
    <property type="entry name" value="BRCT"/>
    <property type="match status" value="1"/>
</dbReference>
<evidence type="ECO:0000256" key="11">
    <source>
        <dbReference type="ARBA" id="ARBA00023125"/>
    </source>
</evidence>
<dbReference type="SMART" id="SM00773">
    <property type="entry name" value="WGR"/>
    <property type="match status" value="1"/>
</dbReference>
<evidence type="ECO:0000256" key="1">
    <source>
        <dbReference type="ARBA" id="ARBA00004123"/>
    </source>
</evidence>
<evidence type="ECO:0000256" key="7">
    <source>
        <dbReference type="ARBA" id="ARBA00022765"/>
    </source>
</evidence>
<feature type="domain" description="BRCT" evidence="17">
    <location>
        <begin position="1"/>
        <end position="94"/>
    </location>
</feature>
<evidence type="ECO:0000256" key="14">
    <source>
        <dbReference type="ARBA" id="ARBA00033987"/>
    </source>
</evidence>
<dbReference type="EMBL" id="JAAQVJ010000053">
    <property type="protein sequence ID" value="KAF3897436.1"/>
    <property type="molecule type" value="Genomic_DNA"/>
</dbReference>
<accession>A0A9P4YIB5</accession>
<sequence length="729" mass="80461">MSNPLAGQVVVVSGSFRSYNHETIKSIVEQLGGTFSATVTDACTHLITSKAAHPAGTKNQQAIALGNDIKIVSLDWLTDTREEETHLDEDPYLFALPTAGKPSVDGTGPRRSGRATQSQSQSQSQSQAQSQPPAQSQPAKTNGKAKKTAKNKKDDEDEDDAADQPPAKKQKADPADTKTKTKAKAAKDAKGAKNAKDTKDSKATKATKDTKAAKDDVPVLNVPVDDLVPNKSSYKVWQDKDVVFDAALNKTDSGANNNKFYFIQLLEGPNSGDFSTWTRWGRVGENGQTAHLKASSFDQAMNTFEKKFKDKSGLNWAKRNDAPKNNKYTYLERSYEDESAKKPKKEKAKDDKPKKEVKKAECTLAKPVRDLVALIFNQAHLNAAMEDMSYDAKKLPLGNLSQKTLLQGFEILKQLDALVHDPVKAAQSSLSINRLSNQYFSVIPHDFGRNRPPVLRSAPQIKKEVEMLEALTDMEISSKIMSASEEEDDNPVHILDRQFQGLCLNEMTPLDHASTEFTELAEYLTRSHGATHSIKYNLHNIFRVERHGENERYAKSPYANIPNSCRRLLWHGSRTTNYGGILSQGLRIAPPEAPVTGYMFGKGVYFADVSSKSANYCYHSLSDNTGLLMLCDVEVGNPMLELTDSDYRAGDLVKQANKLATLGRGHSIPSGWKDAGCVHKDLAGVLMPDCSNPLASDSSDGVWLQYNEYIVYDVAQIRIKYLLEVGMTY</sequence>
<dbReference type="AlphaFoldDB" id="A0A9P4YIB5"/>
<evidence type="ECO:0000256" key="8">
    <source>
        <dbReference type="ARBA" id="ARBA00022771"/>
    </source>
</evidence>
<comment type="subcellular location">
    <subcellularLocation>
        <location evidence="1">Nucleus</location>
    </subcellularLocation>
</comment>
<evidence type="ECO:0000256" key="15">
    <source>
        <dbReference type="RuleBase" id="RU362114"/>
    </source>
</evidence>
<evidence type="ECO:0000256" key="5">
    <source>
        <dbReference type="ARBA" id="ARBA00022723"/>
    </source>
</evidence>
<evidence type="ECO:0000256" key="2">
    <source>
        <dbReference type="ARBA" id="ARBA00022676"/>
    </source>
</evidence>
<feature type="region of interest" description="Disordered" evidence="16">
    <location>
        <begin position="88"/>
        <end position="212"/>
    </location>
</feature>
<evidence type="ECO:0000256" key="10">
    <source>
        <dbReference type="ARBA" id="ARBA00023027"/>
    </source>
</evidence>
<keyword evidence="2 15" id="KW-0328">Glycosyltransferase</keyword>
<evidence type="ECO:0000256" key="12">
    <source>
        <dbReference type="ARBA" id="ARBA00023242"/>
    </source>
</evidence>
<feature type="compositionally biased region" description="Basic and acidic residues" evidence="16">
    <location>
        <begin position="333"/>
        <end position="357"/>
    </location>
</feature>
<dbReference type="InterPro" id="IPR036420">
    <property type="entry name" value="BRCT_dom_sf"/>
</dbReference>
<dbReference type="SUPFAM" id="SSF52113">
    <property type="entry name" value="BRCT domain"/>
    <property type="match status" value="1"/>
</dbReference>
<dbReference type="SUPFAM" id="SSF47587">
    <property type="entry name" value="Domain of poly(ADP-ribose) polymerase"/>
    <property type="match status" value="1"/>
</dbReference>
<dbReference type="EC" id="2.4.2.-" evidence="15"/>
<dbReference type="SMART" id="SM00292">
    <property type="entry name" value="BRCT"/>
    <property type="match status" value="1"/>
</dbReference>
<keyword evidence="11" id="KW-0238">DNA-binding</keyword>
<dbReference type="GO" id="GO:0006302">
    <property type="term" value="P:double-strand break repair"/>
    <property type="evidence" value="ECO:0007669"/>
    <property type="project" value="TreeGrafter"/>
</dbReference>
<dbReference type="Proteomes" id="UP000749309">
    <property type="component" value="Unassembled WGS sequence"/>
</dbReference>
<comment type="similarity">
    <text evidence="13">Belongs to the ARTD/PARP family.</text>
</comment>
<dbReference type="FunFam" id="1.20.142.10:FF:000002">
    <property type="entry name" value="Poly [ADP-ribose] polymerase"/>
    <property type="match status" value="1"/>
</dbReference>
<dbReference type="InterPro" id="IPR004102">
    <property type="entry name" value="Poly(ADP-ribose)pol_reg_dom"/>
</dbReference>
<dbReference type="SUPFAM" id="SSF142921">
    <property type="entry name" value="WGR domain-like"/>
    <property type="match status" value="1"/>
</dbReference>
<dbReference type="PROSITE" id="PS51977">
    <property type="entry name" value="WGR"/>
    <property type="match status" value="1"/>
</dbReference>
<keyword evidence="7" id="KW-0013">ADP-ribosylation</keyword>
<dbReference type="Pfam" id="PF00644">
    <property type="entry name" value="PARP"/>
    <property type="match status" value="1"/>
</dbReference>
<evidence type="ECO:0000313" key="21">
    <source>
        <dbReference type="EMBL" id="KAF3897436.1"/>
    </source>
</evidence>
<dbReference type="GO" id="GO:0016779">
    <property type="term" value="F:nucleotidyltransferase activity"/>
    <property type="evidence" value="ECO:0007669"/>
    <property type="project" value="UniProtKB-KW"/>
</dbReference>
<dbReference type="InterPro" id="IPR001357">
    <property type="entry name" value="BRCT_dom"/>
</dbReference>
<dbReference type="InterPro" id="IPR036930">
    <property type="entry name" value="WGR_dom_sf"/>
</dbReference>
<keyword evidence="3 15" id="KW-0808">Transferase</keyword>
<dbReference type="Gene3D" id="2.20.140.10">
    <property type="entry name" value="WGR domain"/>
    <property type="match status" value="1"/>
</dbReference>
<comment type="caution">
    <text evidence="21">The sequence shown here is derived from an EMBL/GenBank/DDBJ whole genome shotgun (WGS) entry which is preliminary data.</text>
</comment>
<keyword evidence="5" id="KW-0479">Metal-binding</keyword>
<dbReference type="PANTHER" id="PTHR10459">
    <property type="entry name" value="DNA LIGASE"/>
    <property type="match status" value="1"/>
</dbReference>
<dbReference type="PROSITE" id="PS51059">
    <property type="entry name" value="PARP_CATALYTIC"/>
    <property type="match status" value="1"/>
</dbReference>
<dbReference type="GO" id="GO:0003950">
    <property type="term" value="F:NAD+ poly-ADP-ribosyltransferase activity"/>
    <property type="evidence" value="ECO:0007669"/>
    <property type="project" value="UniProtKB-UniRule"/>
</dbReference>
<comment type="catalytic activity">
    <reaction evidence="14">
        <text>NAD(+) + (ADP-D-ribosyl)n-acceptor = nicotinamide + (ADP-D-ribosyl)n+1-acceptor + H(+).</text>
        <dbReference type="EC" id="2.4.2.30"/>
    </reaction>
</comment>
<evidence type="ECO:0000259" key="17">
    <source>
        <dbReference type="PROSITE" id="PS50172"/>
    </source>
</evidence>
<dbReference type="Gene3D" id="3.90.228.10">
    <property type="match status" value="1"/>
</dbReference>
<dbReference type="GO" id="GO:0005730">
    <property type="term" value="C:nucleolus"/>
    <property type="evidence" value="ECO:0007669"/>
    <property type="project" value="TreeGrafter"/>
</dbReference>
<dbReference type="SUPFAM" id="SSF56399">
    <property type="entry name" value="ADP-ribosylation"/>
    <property type="match status" value="1"/>
</dbReference>